<sequence length="415" mass="44037">MLDNTLIIFTSDNGGWQSSHNWDRNIETRTGQTVDLRGAKEGYYEGGLRTPMIAYWPGRIAPGSETELPVAFYDYMPTFAALAGIESALPPSVDGVSFAPTLTGQGVQTQRTGLYFEGYAYNPNSAPTQIARIGDWKMIRDGDGSVQLFDLATDPSETTNRAANPAAAGVRDQLLGYITANHTPIQTHLSVLPPNVGTGNANRDGFMPFGLRPAGQAREWTLAESGDARSLVGIVRDETNQTIAVHLDDLHMVYTVELTLKASAALTSELSVELVGESGFTYFHGAFDPESLVIGSPTTVEVALTQVGLSPSTGELASDLGGALALEVSHGGAQNTLIAHSVVLRGVAPTLTAPPLVGELNDDGRNDEVHFAIFKQVCDGLNGANAFAEIATIFPAPSLSVTVISTLLDLAEVHR</sequence>
<organism evidence="2 3">
    <name type="scientific">Pirellulimonas nuda</name>
    <dbReference type="NCBI Taxonomy" id="2528009"/>
    <lineage>
        <taxon>Bacteria</taxon>
        <taxon>Pseudomonadati</taxon>
        <taxon>Planctomycetota</taxon>
        <taxon>Planctomycetia</taxon>
        <taxon>Pirellulales</taxon>
        <taxon>Lacipirellulaceae</taxon>
        <taxon>Pirellulimonas</taxon>
    </lineage>
</organism>
<dbReference type="PANTHER" id="PTHR43751:SF3">
    <property type="entry name" value="SULFATASE N-TERMINAL DOMAIN-CONTAINING PROTEIN"/>
    <property type="match status" value="1"/>
</dbReference>
<feature type="domain" description="N-sulphoglucosamine sulphohydrolase C-terminal" evidence="1">
    <location>
        <begin position="43"/>
        <end position="175"/>
    </location>
</feature>
<dbReference type="KEGG" id="pnd:Pla175_48780"/>
<accession>A0A518DJ04</accession>
<evidence type="ECO:0000313" key="2">
    <source>
        <dbReference type="EMBL" id="QDU91450.1"/>
    </source>
</evidence>
<dbReference type="Gene3D" id="3.40.720.10">
    <property type="entry name" value="Alkaline Phosphatase, subunit A"/>
    <property type="match status" value="1"/>
</dbReference>
<dbReference type="SUPFAM" id="SSF53649">
    <property type="entry name" value="Alkaline phosphatase-like"/>
    <property type="match status" value="1"/>
</dbReference>
<gene>
    <name evidence="2" type="primary">betC_26</name>
    <name evidence="2" type="ORF">Pla175_48780</name>
</gene>
<keyword evidence="2" id="KW-0378">Hydrolase</keyword>
<dbReference type="EMBL" id="CP036291">
    <property type="protein sequence ID" value="QDU91450.1"/>
    <property type="molecule type" value="Genomic_DNA"/>
</dbReference>
<dbReference type="Pfam" id="PF16347">
    <property type="entry name" value="SGSH_C"/>
    <property type="match status" value="1"/>
</dbReference>
<dbReference type="InterPro" id="IPR052701">
    <property type="entry name" value="GAG_Ulvan_Degrading_Sulfatases"/>
</dbReference>
<dbReference type="InterPro" id="IPR017850">
    <property type="entry name" value="Alkaline_phosphatase_core_sf"/>
</dbReference>
<evidence type="ECO:0000313" key="3">
    <source>
        <dbReference type="Proteomes" id="UP000317429"/>
    </source>
</evidence>
<dbReference type="AlphaFoldDB" id="A0A518DJ04"/>
<dbReference type="GO" id="GO:0047753">
    <property type="term" value="F:choline-sulfatase activity"/>
    <property type="evidence" value="ECO:0007669"/>
    <property type="project" value="UniProtKB-EC"/>
</dbReference>
<protein>
    <submittedName>
        <fullName evidence="2">Choline-sulfatase</fullName>
        <ecNumber evidence="2">3.1.6.6</ecNumber>
    </submittedName>
</protein>
<dbReference type="EC" id="3.1.6.6" evidence="2"/>
<dbReference type="PANTHER" id="PTHR43751">
    <property type="entry name" value="SULFATASE"/>
    <property type="match status" value="1"/>
</dbReference>
<dbReference type="InterPro" id="IPR032506">
    <property type="entry name" value="SGSH_C"/>
</dbReference>
<dbReference type="Proteomes" id="UP000317429">
    <property type="component" value="Chromosome"/>
</dbReference>
<dbReference type="RefSeq" id="WP_197527115.1">
    <property type="nucleotide sequence ID" value="NZ_CP036291.1"/>
</dbReference>
<reference evidence="2 3" key="1">
    <citation type="submission" date="2019-02" db="EMBL/GenBank/DDBJ databases">
        <title>Deep-cultivation of Planctomycetes and their phenomic and genomic characterization uncovers novel biology.</title>
        <authorList>
            <person name="Wiegand S."/>
            <person name="Jogler M."/>
            <person name="Boedeker C."/>
            <person name="Pinto D."/>
            <person name="Vollmers J."/>
            <person name="Rivas-Marin E."/>
            <person name="Kohn T."/>
            <person name="Peeters S.H."/>
            <person name="Heuer A."/>
            <person name="Rast P."/>
            <person name="Oberbeckmann S."/>
            <person name="Bunk B."/>
            <person name="Jeske O."/>
            <person name="Meyerdierks A."/>
            <person name="Storesund J.E."/>
            <person name="Kallscheuer N."/>
            <person name="Luecker S."/>
            <person name="Lage O.M."/>
            <person name="Pohl T."/>
            <person name="Merkel B.J."/>
            <person name="Hornburger P."/>
            <person name="Mueller R.-W."/>
            <person name="Bruemmer F."/>
            <person name="Labrenz M."/>
            <person name="Spormann A.M."/>
            <person name="Op den Camp H."/>
            <person name="Overmann J."/>
            <person name="Amann R."/>
            <person name="Jetten M.S.M."/>
            <person name="Mascher T."/>
            <person name="Medema M.H."/>
            <person name="Devos D.P."/>
            <person name="Kaster A.-K."/>
            <person name="Ovreas L."/>
            <person name="Rohde M."/>
            <person name="Galperin M.Y."/>
            <person name="Jogler C."/>
        </authorList>
    </citation>
    <scope>NUCLEOTIDE SEQUENCE [LARGE SCALE GENOMIC DNA]</scope>
    <source>
        <strain evidence="2 3">Pla175</strain>
    </source>
</reference>
<keyword evidence="3" id="KW-1185">Reference proteome</keyword>
<proteinExistence type="predicted"/>
<name>A0A518DJ04_9BACT</name>
<evidence type="ECO:0000259" key="1">
    <source>
        <dbReference type="Pfam" id="PF16347"/>
    </source>
</evidence>